<dbReference type="AlphaFoldDB" id="A0A494XZ62"/>
<dbReference type="SMART" id="SM00267">
    <property type="entry name" value="GGDEF"/>
    <property type="match status" value="1"/>
</dbReference>
<evidence type="ECO:0000256" key="1">
    <source>
        <dbReference type="ARBA" id="ARBA00004651"/>
    </source>
</evidence>
<feature type="transmembrane region" description="Helical" evidence="9">
    <location>
        <begin position="131"/>
        <end position="154"/>
    </location>
</feature>
<dbReference type="SMART" id="SM00091">
    <property type="entry name" value="PAS"/>
    <property type="match status" value="1"/>
</dbReference>
<dbReference type="GO" id="GO:0043709">
    <property type="term" value="P:cell adhesion involved in single-species biofilm formation"/>
    <property type="evidence" value="ECO:0007669"/>
    <property type="project" value="TreeGrafter"/>
</dbReference>
<comment type="subcellular location">
    <subcellularLocation>
        <location evidence="1">Cell membrane</location>
        <topology evidence="1">Multi-pass membrane protein</topology>
    </subcellularLocation>
</comment>
<dbReference type="Proteomes" id="UP000270342">
    <property type="component" value="Unassembled WGS sequence"/>
</dbReference>
<dbReference type="SUPFAM" id="SSF55785">
    <property type="entry name" value="PYP-like sensor domain (PAS domain)"/>
    <property type="match status" value="1"/>
</dbReference>
<feature type="transmembrane region" description="Helical" evidence="9">
    <location>
        <begin position="166"/>
        <end position="186"/>
    </location>
</feature>
<reference evidence="13 14" key="1">
    <citation type="submission" date="2018-10" db="EMBL/GenBank/DDBJ databases">
        <title>Robbsia sp. DHC34, isolated from soil.</title>
        <authorList>
            <person name="Gao Z.-H."/>
            <person name="Qiu L.-H."/>
        </authorList>
    </citation>
    <scope>NUCLEOTIDE SEQUENCE [LARGE SCALE GENOMIC DNA]</scope>
    <source>
        <strain evidence="13 14">DHC34</strain>
    </source>
</reference>
<dbReference type="OrthoDB" id="9813903at2"/>
<dbReference type="Pfam" id="PF00990">
    <property type="entry name" value="GGDEF"/>
    <property type="match status" value="1"/>
</dbReference>
<keyword evidence="4 9" id="KW-0812">Transmembrane</keyword>
<dbReference type="Gene3D" id="3.30.450.20">
    <property type="entry name" value="PAS domain"/>
    <property type="match status" value="1"/>
</dbReference>
<organism evidence="13 14">
    <name type="scientific">Pararobbsia silviterrae</name>
    <dbReference type="NCBI Taxonomy" id="1792498"/>
    <lineage>
        <taxon>Bacteria</taxon>
        <taxon>Pseudomonadati</taxon>
        <taxon>Pseudomonadota</taxon>
        <taxon>Betaproteobacteria</taxon>
        <taxon>Burkholderiales</taxon>
        <taxon>Burkholderiaceae</taxon>
        <taxon>Pararobbsia</taxon>
    </lineage>
</organism>
<evidence type="ECO:0000259" key="11">
    <source>
        <dbReference type="PROSITE" id="PS50113"/>
    </source>
</evidence>
<evidence type="ECO:0000256" key="7">
    <source>
        <dbReference type="ARBA" id="ARBA00034247"/>
    </source>
</evidence>
<evidence type="ECO:0000256" key="8">
    <source>
        <dbReference type="SAM" id="MobiDB-lite"/>
    </source>
</evidence>
<evidence type="ECO:0000259" key="10">
    <source>
        <dbReference type="PROSITE" id="PS50112"/>
    </source>
</evidence>
<dbReference type="FunFam" id="3.30.70.270:FF:000001">
    <property type="entry name" value="Diguanylate cyclase domain protein"/>
    <property type="match status" value="1"/>
</dbReference>
<dbReference type="CDD" id="cd00130">
    <property type="entry name" value="PAS"/>
    <property type="match status" value="1"/>
</dbReference>
<name>A0A494XZ62_9BURK</name>
<protein>
    <recommendedName>
        <fullName evidence="2">diguanylate cyclase</fullName>
        <ecNumber evidence="2">2.7.7.65</ecNumber>
    </recommendedName>
</protein>
<evidence type="ECO:0000256" key="2">
    <source>
        <dbReference type="ARBA" id="ARBA00012528"/>
    </source>
</evidence>
<dbReference type="InterPro" id="IPR043128">
    <property type="entry name" value="Rev_trsase/Diguanyl_cyclase"/>
</dbReference>
<dbReference type="InterPro" id="IPR000700">
    <property type="entry name" value="PAS-assoc_C"/>
</dbReference>
<dbReference type="Pfam" id="PF08447">
    <property type="entry name" value="PAS_3"/>
    <property type="match status" value="1"/>
</dbReference>
<dbReference type="PROSITE" id="PS50112">
    <property type="entry name" value="PAS"/>
    <property type="match status" value="1"/>
</dbReference>
<evidence type="ECO:0000259" key="12">
    <source>
        <dbReference type="PROSITE" id="PS50887"/>
    </source>
</evidence>
<keyword evidence="14" id="KW-1185">Reference proteome</keyword>
<dbReference type="PANTHER" id="PTHR45138">
    <property type="entry name" value="REGULATORY COMPONENTS OF SENSORY TRANSDUCTION SYSTEM"/>
    <property type="match status" value="1"/>
</dbReference>
<dbReference type="EMBL" id="RBZU01000004">
    <property type="protein sequence ID" value="RKP55844.1"/>
    <property type="molecule type" value="Genomic_DNA"/>
</dbReference>
<proteinExistence type="predicted"/>
<dbReference type="NCBIfam" id="TIGR00229">
    <property type="entry name" value="sensory_box"/>
    <property type="match status" value="1"/>
</dbReference>
<feature type="transmembrane region" description="Helical" evidence="9">
    <location>
        <begin position="226"/>
        <end position="259"/>
    </location>
</feature>
<dbReference type="SUPFAM" id="SSF55073">
    <property type="entry name" value="Nucleotide cyclase"/>
    <property type="match status" value="1"/>
</dbReference>
<dbReference type="InterPro" id="IPR035965">
    <property type="entry name" value="PAS-like_dom_sf"/>
</dbReference>
<feature type="transmembrane region" description="Helical" evidence="9">
    <location>
        <begin position="198"/>
        <end position="220"/>
    </location>
</feature>
<dbReference type="PANTHER" id="PTHR45138:SF9">
    <property type="entry name" value="DIGUANYLATE CYCLASE DGCM-RELATED"/>
    <property type="match status" value="1"/>
</dbReference>
<feature type="region of interest" description="Disordered" evidence="8">
    <location>
        <begin position="625"/>
        <end position="647"/>
    </location>
</feature>
<dbReference type="GO" id="GO:1902201">
    <property type="term" value="P:negative regulation of bacterial-type flagellum-dependent cell motility"/>
    <property type="evidence" value="ECO:0007669"/>
    <property type="project" value="TreeGrafter"/>
</dbReference>
<comment type="catalytic activity">
    <reaction evidence="7">
        <text>2 GTP = 3',3'-c-di-GMP + 2 diphosphate</text>
        <dbReference type="Rhea" id="RHEA:24898"/>
        <dbReference type="ChEBI" id="CHEBI:33019"/>
        <dbReference type="ChEBI" id="CHEBI:37565"/>
        <dbReference type="ChEBI" id="CHEBI:58805"/>
        <dbReference type="EC" id="2.7.7.65"/>
    </reaction>
</comment>
<dbReference type="EC" id="2.7.7.65" evidence="2"/>
<dbReference type="GO" id="GO:0005886">
    <property type="term" value="C:plasma membrane"/>
    <property type="evidence" value="ECO:0007669"/>
    <property type="project" value="UniProtKB-SubCell"/>
</dbReference>
<gene>
    <name evidence="13" type="ORF">D7S86_11580</name>
</gene>
<dbReference type="InterPro" id="IPR029787">
    <property type="entry name" value="Nucleotide_cyclase"/>
</dbReference>
<dbReference type="InterPro" id="IPR013655">
    <property type="entry name" value="PAS_fold_3"/>
</dbReference>
<dbReference type="GO" id="GO:0052621">
    <property type="term" value="F:diguanylate cyclase activity"/>
    <property type="evidence" value="ECO:0007669"/>
    <property type="project" value="UniProtKB-EC"/>
</dbReference>
<evidence type="ECO:0000256" key="3">
    <source>
        <dbReference type="ARBA" id="ARBA00022475"/>
    </source>
</evidence>
<evidence type="ECO:0000313" key="14">
    <source>
        <dbReference type="Proteomes" id="UP000270342"/>
    </source>
</evidence>
<dbReference type="InterPro" id="IPR050469">
    <property type="entry name" value="Diguanylate_Cyclase"/>
</dbReference>
<dbReference type="NCBIfam" id="TIGR00254">
    <property type="entry name" value="GGDEF"/>
    <property type="match status" value="1"/>
</dbReference>
<feature type="transmembrane region" description="Helical" evidence="9">
    <location>
        <begin position="20"/>
        <end position="38"/>
    </location>
</feature>
<keyword evidence="5 9" id="KW-1133">Transmembrane helix</keyword>
<keyword evidence="6 9" id="KW-0472">Membrane</keyword>
<comment type="caution">
    <text evidence="13">The sequence shown here is derived from an EMBL/GenBank/DDBJ whole genome shotgun (WGS) entry which is preliminary data.</text>
</comment>
<accession>A0A494XZ62</accession>
<dbReference type="Pfam" id="PF05231">
    <property type="entry name" value="MASE1"/>
    <property type="match status" value="1"/>
</dbReference>
<dbReference type="CDD" id="cd01949">
    <property type="entry name" value="GGDEF"/>
    <property type="match status" value="1"/>
</dbReference>
<sequence length="647" mass="71379">MKAMRTDSPTADLLKHGESIARALLTAFGIGLLCYIGIRMTEANARVAVVWPANGVVLGLLLSSQNRSWVRTIAWAWLGNLVANLLVSDSAVTGCLLALSNTVEIAIAAFACRSSNVGRRHFGEPLWVARFAVAAIVVAPGISAFIASTVLYFAVDASPVATFIRWFPSDALGMAMCAPVTMVLCGANDIRIKNVRRLIRIALSLAFVLATTTAVFAQSHAPLLYLIYVALGVAIFTSGFSGAVIGLGASMLIAIAFTVRGSGPFMLLHTNSMGERIQQLQMFFGAALAFTYPLSSLQLQRHRLAEKLRASEQRFRTLAEHASDVIMRMNASMRLTYVSPSVREIFGYEPEALLRMSKWSLVVPEDVSLVRGAFERVRESLGRETFNYRVQRLDGEIVWVETILRAVQVEVNDSGEDLIEFIGATRDITERKKVEQALEETNARLSDLAHRDGLTELYNRRFFDEALDREYRRARRDNATEISLLMVDVDFFKQYNDIHGHQAGDECLKIVAATIGRACKRPPDTPARYGGEEFAVILPNTSFEGAAVLAERIRVQVGALRLNEPGSPEQHVTVSIGVASISPYYDSKDTLVRRADEALYRAKAYGRNRIWPAIDATEPRDKLRETPVNVEYEAQAGDAKRSPITTA</sequence>
<dbReference type="RefSeq" id="WP_121086543.1">
    <property type="nucleotide sequence ID" value="NZ_RBZU01000004.1"/>
</dbReference>
<evidence type="ECO:0000256" key="4">
    <source>
        <dbReference type="ARBA" id="ARBA00022692"/>
    </source>
</evidence>
<evidence type="ECO:0000256" key="6">
    <source>
        <dbReference type="ARBA" id="ARBA00023136"/>
    </source>
</evidence>
<dbReference type="InterPro" id="IPR007895">
    <property type="entry name" value="MASE1"/>
</dbReference>
<evidence type="ECO:0000256" key="9">
    <source>
        <dbReference type="SAM" id="Phobius"/>
    </source>
</evidence>
<feature type="transmembrane region" description="Helical" evidence="9">
    <location>
        <begin position="280"/>
        <end position="299"/>
    </location>
</feature>
<dbReference type="Gene3D" id="3.30.70.270">
    <property type="match status" value="1"/>
</dbReference>
<dbReference type="PROSITE" id="PS50887">
    <property type="entry name" value="GGDEF"/>
    <property type="match status" value="1"/>
</dbReference>
<feature type="domain" description="PAC" evidence="11">
    <location>
        <begin position="384"/>
        <end position="440"/>
    </location>
</feature>
<feature type="domain" description="GGDEF" evidence="12">
    <location>
        <begin position="480"/>
        <end position="615"/>
    </location>
</feature>
<dbReference type="InterPro" id="IPR000014">
    <property type="entry name" value="PAS"/>
</dbReference>
<evidence type="ECO:0000313" key="13">
    <source>
        <dbReference type="EMBL" id="RKP55844.1"/>
    </source>
</evidence>
<evidence type="ECO:0000256" key="5">
    <source>
        <dbReference type="ARBA" id="ARBA00022989"/>
    </source>
</evidence>
<keyword evidence="3" id="KW-1003">Cell membrane</keyword>
<dbReference type="InterPro" id="IPR000160">
    <property type="entry name" value="GGDEF_dom"/>
</dbReference>
<feature type="domain" description="PAS" evidence="10">
    <location>
        <begin position="311"/>
        <end position="381"/>
    </location>
</feature>
<dbReference type="PROSITE" id="PS50113">
    <property type="entry name" value="PAC"/>
    <property type="match status" value="1"/>
</dbReference>